<feature type="non-terminal residue" evidence="2">
    <location>
        <position position="1"/>
    </location>
</feature>
<accession>A0A422N854</accession>
<organism evidence="2 3">
    <name type="scientific">Trypanosoma conorhini</name>
    <dbReference type="NCBI Taxonomy" id="83891"/>
    <lineage>
        <taxon>Eukaryota</taxon>
        <taxon>Discoba</taxon>
        <taxon>Euglenozoa</taxon>
        <taxon>Kinetoplastea</taxon>
        <taxon>Metakinetoplastina</taxon>
        <taxon>Trypanosomatida</taxon>
        <taxon>Trypanosomatidae</taxon>
        <taxon>Trypanosoma</taxon>
    </lineage>
</organism>
<feature type="region of interest" description="Disordered" evidence="1">
    <location>
        <begin position="768"/>
        <end position="787"/>
    </location>
</feature>
<evidence type="ECO:0000313" key="3">
    <source>
        <dbReference type="Proteomes" id="UP000284403"/>
    </source>
</evidence>
<protein>
    <submittedName>
        <fullName evidence="2">Uncharacterized protein</fullName>
    </submittedName>
</protein>
<feature type="compositionally biased region" description="Basic and acidic residues" evidence="1">
    <location>
        <begin position="446"/>
        <end position="459"/>
    </location>
</feature>
<dbReference type="AlphaFoldDB" id="A0A422N854"/>
<evidence type="ECO:0000313" key="2">
    <source>
        <dbReference type="EMBL" id="RNF01648.1"/>
    </source>
</evidence>
<proteinExistence type="predicted"/>
<keyword evidence="3" id="KW-1185">Reference proteome</keyword>
<name>A0A422N854_9TRYP</name>
<reference evidence="2 3" key="1">
    <citation type="journal article" date="2018" name="BMC Genomics">
        <title>Genomic comparison of Trypanosoma conorhini and Trypanosoma rangeli to Trypanosoma cruzi strains of high and low virulence.</title>
        <authorList>
            <person name="Bradwell K.R."/>
            <person name="Koparde V.N."/>
            <person name="Matveyev A.V."/>
            <person name="Serrano M.G."/>
            <person name="Alves J.M."/>
            <person name="Parikh H."/>
            <person name="Huang B."/>
            <person name="Lee V."/>
            <person name="Espinosa-Alvarez O."/>
            <person name="Ortiz P.A."/>
            <person name="Costa-Martins A.G."/>
            <person name="Teixeira M.M."/>
            <person name="Buck G.A."/>
        </authorList>
    </citation>
    <scope>NUCLEOTIDE SEQUENCE [LARGE SCALE GENOMIC DNA]</scope>
    <source>
        <strain evidence="2 3">025E</strain>
    </source>
</reference>
<gene>
    <name evidence="2" type="ORF">Tco025E_08547</name>
</gene>
<evidence type="ECO:0000256" key="1">
    <source>
        <dbReference type="SAM" id="MobiDB-lite"/>
    </source>
</evidence>
<feature type="region of interest" description="Disordered" evidence="1">
    <location>
        <begin position="439"/>
        <end position="459"/>
    </location>
</feature>
<dbReference type="OrthoDB" id="264111at2759"/>
<comment type="caution">
    <text evidence="2">The sequence shown here is derived from an EMBL/GenBank/DDBJ whole genome shotgun (WGS) entry which is preliminary data.</text>
</comment>
<dbReference type="Proteomes" id="UP000284403">
    <property type="component" value="Unassembled WGS sequence"/>
</dbReference>
<sequence>GKTRFWETMSFIFSELRRSERLLPVEDNASFQRISSWRPLFVDPEEHPALYEHVAFFRSDAERNSRWLHTVRSARVSTRQVPFISLAEPAPPGKAPEATTQVPAVSRGDEDDNGNLPLHLCQNRVAAVAPYECFMCPTLLFSPLRSSFTTRMVHMALNLSLPAQEVFLFVSMMFVYLDVVMAVTVPQALRFQELTDVLEQRCAQLFESSATSGDAPQRKAFRTVLNAALELWKERREATVSARFPLGTLTASVCLRDIDHRAYHAFTPSAPRDTKREHHPFQLPPLAADALVSHFLPTWERLLQAMSRDVSVLATLHEQLLHHRDGMTHVRQPRVDNIFASMNALPQSKEELADFVCRLGSSLWASLDMARSIVLSKPQLQFVSKVIQHEFFATSLRLRQRGVQELRVRRVSPVNLALTVIQDDGREAEVGRPAGFLVGRTAMGDNKPRSDSASKDGTDAAKSNIPLWLVAEGGLDVARTFLQHLLRDPRPTTSLAALPSCPNDGGRGCSVADAPSNDAKGTATVEEQRFLLLTRMEEGVLFRIFQSHPNALQLAGCGIQQLLVRKTDGQPFLQRVCGAVLAWDVCECYDSQQTPKLRRPAQIITAEAPFPPPEGVAPSRLTLKALRGMVQHYWKALLVAQTRGEGSRNSALMRTTLFPIDKLVAFYVLRHHPQYYTRMRGCGIADVCVQRQLRSAGSGRPPHVVASEVMLEEDQTVTEDTSGYVPTLAVLHPCGAVTAFAYEDCYSPVTNRLNLPLLLENEAGDANDATYCQTPSSRKRPLSMASE</sequence>
<dbReference type="EMBL" id="MKKU01000814">
    <property type="protein sequence ID" value="RNF01648.1"/>
    <property type="molecule type" value="Genomic_DNA"/>
</dbReference>
<dbReference type="RefSeq" id="XP_029224498.1">
    <property type="nucleotide sequence ID" value="XM_029375394.1"/>
</dbReference>
<dbReference type="GeneID" id="40322158"/>